<dbReference type="GO" id="GO:0003677">
    <property type="term" value="F:DNA binding"/>
    <property type="evidence" value="ECO:0007669"/>
    <property type="project" value="UniProtKB-KW"/>
</dbReference>
<sequence>MNLKSICAVKGLSFKELSKATGLSLNYIYEIERGSKTPSVDTLKKLKKVLGVPIDFLIKE</sequence>
<dbReference type="CDD" id="cd00093">
    <property type="entry name" value="HTH_XRE"/>
    <property type="match status" value="1"/>
</dbReference>
<evidence type="ECO:0000313" key="4">
    <source>
        <dbReference type="Proteomes" id="UP001222958"/>
    </source>
</evidence>
<gene>
    <name evidence="3" type="ORF">QDQ28_14270</name>
</gene>
<dbReference type="PROSITE" id="PS50943">
    <property type="entry name" value="HTH_CROC1"/>
    <property type="match status" value="1"/>
</dbReference>
<dbReference type="AlphaFoldDB" id="A0AAP4EGY3"/>
<dbReference type="PANTHER" id="PTHR46797:SF1">
    <property type="entry name" value="METHYLPHOSPHONATE SYNTHASE"/>
    <property type="match status" value="1"/>
</dbReference>
<protein>
    <submittedName>
        <fullName evidence="3">Helix-turn-helix transcriptional regulator</fullName>
    </submittedName>
</protein>
<dbReference type="Pfam" id="PF01381">
    <property type="entry name" value="HTH_3"/>
    <property type="match status" value="1"/>
</dbReference>
<dbReference type="SUPFAM" id="SSF47413">
    <property type="entry name" value="lambda repressor-like DNA-binding domains"/>
    <property type="match status" value="1"/>
</dbReference>
<dbReference type="InterPro" id="IPR010982">
    <property type="entry name" value="Lambda_DNA-bd_dom_sf"/>
</dbReference>
<dbReference type="Gene3D" id="1.10.260.40">
    <property type="entry name" value="lambda repressor-like DNA-binding domains"/>
    <property type="match status" value="1"/>
</dbReference>
<evidence type="ECO:0000256" key="1">
    <source>
        <dbReference type="ARBA" id="ARBA00023125"/>
    </source>
</evidence>
<dbReference type="PANTHER" id="PTHR46797">
    <property type="entry name" value="HTH-TYPE TRANSCRIPTIONAL REGULATOR"/>
    <property type="match status" value="1"/>
</dbReference>
<proteinExistence type="predicted"/>
<dbReference type="GO" id="GO:0003700">
    <property type="term" value="F:DNA-binding transcription factor activity"/>
    <property type="evidence" value="ECO:0007669"/>
    <property type="project" value="TreeGrafter"/>
</dbReference>
<dbReference type="SMART" id="SM00530">
    <property type="entry name" value="HTH_XRE"/>
    <property type="match status" value="1"/>
</dbReference>
<keyword evidence="1" id="KW-0238">DNA-binding</keyword>
<dbReference type="GO" id="GO:0005829">
    <property type="term" value="C:cytosol"/>
    <property type="evidence" value="ECO:0007669"/>
    <property type="project" value="TreeGrafter"/>
</dbReference>
<dbReference type="EMBL" id="JARVUX010000012">
    <property type="protein sequence ID" value="MDH2337341.1"/>
    <property type="molecule type" value="Genomic_DNA"/>
</dbReference>
<organism evidence="3 4">
    <name type="scientific">Clostridium perfringens</name>
    <dbReference type="NCBI Taxonomy" id="1502"/>
    <lineage>
        <taxon>Bacteria</taxon>
        <taxon>Bacillati</taxon>
        <taxon>Bacillota</taxon>
        <taxon>Clostridia</taxon>
        <taxon>Eubacteriales</taxon>
        <taxon>Clostridiaceae</taxon>
        <taxon>Clostridium</taxon>
    </lineage>
</organism>
<evidence type="ECO:0000259" key="2">
    <source>
        <dbReference type="PROSITE" id="PS50943"/>
    </source>
</evidence>
<name>A0AAP4EGY3_CLOPF</name>
<dbReference type="InterPro" id="IPR050807">
    <property type="entry name" value="TransReg_Diox_bact_type"/>
</dbReference>
<dbReference type="Proteomes" id="UP001222958">
    <property type="component" value="Unassembled WGS sequence"/>
</dbReference>
<feature type="domain" description="HTH cro/C1-type" evidence="2">
    <location>
        <begin position="3"/>
        <end position="57"/>
    </location>
</feature>
<reference evidence="3" key="1">
    <citation type="submission" date="2023-04" db="EMBL/GenBank/DDBJ databases">
        <title>Epidemiological investigation of Clostridium perfringens isolated from cattle.</title>
        <authorList>
            <person name="Tian R."/>
        </authorList>
    </citation>
    <scope>NUCLEOTIDE SEQUENCE</scope>
    <source>
        <strain evidence="3">ZWCP172</strain>
    </source>
</reference>
<accession>A0AAP4EGY3</accession>
<dbReference type="RefSeq" id="WP_279858304.1">
    <property type="nucleotide sequence ID" value="NZ_JARVUX010000012.1"/>
</dbReference>
<comment type="caution">
    <text evidence="3">The sequence shown here is derived from an EMBL/GenBank/DDBJ whole genome shotgun (WGS) entry which is preliminary data.</text>
</comment>
<dbReference type="InterPro" id="IPR001387">
    <property type="entry name" value="Cro/C1-type_HTH"/>
</dbReference>
<evidence type="ECO:0000313" key="3">
    <source>
        <dbReference type="EMBL" id="MDH2337341.1"/>
    </source>
</evidence>